<dbReference type="CDD" id="cd00085">
    <property type="entry name" value="HNHc"/>
    <property type="match status" value="1"/>
</dbReference>
<reference evidence="2 3" key="1">
    <citation type="submission" date="2016-05" db="EMBL/GenBank/DDBJ databases">
        <title>Genome sequencing of Acetobacter pasteurianus strain SRCM100623.</title>
        <authorList>
            <person name="Song Y.R."/>
        </authorList>
    </citation>
    <scope>NUCLEOTIDE SEQUENCE [LARGE SCALE GENOMIC DNA]</scope>
    <source>
        <strain evidence="2 3">SRCM100623</strain>
    </source>
</reference>
<dbReference type="Proteomes" id="UP000093796">
    <property type="component" value="Unassembled WGS sequence"/>
</dbReference>
<sequence length="355" mass="41007">MKEIINKERKKIILALEIRAEYEKKEGDKKTKESILKYIQKAEELDSSILIASFERKIDWIEVYTQKNQKNKLRNIYSITKDWEILRVLTGGSFGDLKKSDSCTLVATIIALTEINGPQTPERFLEIMNAIRRWQALEINFPKNSLNQLSNNKKTINYTATTQWYSSINSLRTLNIIDNENIINNTDDTNYIINKAWEAMNSSTYEYGKNCKMPGIENATIDRPLRNSKISLAQQQENSNIFINENIHFNIEPFGETQPMTHTVSILRYTRDKKVMDYVFNHANGICENCKQPAPFRREDKSPYLEIHHLTPLADGGADTVENCVALCPNCHRSLHSAENKENLKENLISQKKNI</sequence>
<dbReference type="GO" id="GO:0003676">
    <property type="term" value="F:nucleic acid binding"/>
    <property type="evidence" value="ECO:0007669"/>
    <property type="project" value="InterPro"/>
</dbReference>
<dbReference type="Gene3D" id="1.10.30.50">
    <property type="match status" value="1"/>
</dbReference>
<gene>
    <name evidence="2" type="primary">mcrA</name>
    <name evidence="2" type="ORF">SRCM100623_00175</name>
</gene>
<dbReference type="EC" id="3.1.21.-" evidence="2"/>
<dbReference type="InterPro" id="IPR003615">
    <property type="entry name" value="HNH_nuc"/>
</dbReference>
<dbReference type="GO" id="GO:0004519">
    <property type="term" value="F:endonuclease activity"/>
    <property type="evidence" value="ECO:0007669"/>
    <property type="project" value="InterPro"/>
</dbReference>
<keyword evidence="2" id="KW-0378">Hydrolase</keyword>
<dbReference type="InterPro" id="IPR002711">
    <property type="entry name" value="HNH"/>
</dbReference>
<dbReference type="GO" id="GO:0016787">
    <property type="term" value="F:hydrolase activity"/>
    <property type="evidence" value="ECO:0007669"/>
    <property type="project" value="UniProtKB-KW"/>
</dbReference>
<comment type="caution">
    <text evidence="2">The sequence shown here is derived from an EMBL/GenBank/DDBJ whole genome shotgun (WGS) entry which is preliminary data.</text>
</comment>
<dbReference type="EMBL" id="LYUD01000002">
    <property type="protein sequence ID" value="OAZ76777.1"/>
    <property type="molecule type" value="Genomic_DNA"/>
</dbReference>
<evidence type="ECO:0000313" key="3">
    <source>
        <dbReference type="Proteomes" id="UP000093796"/>
    </source>
</evidence>
<proteinExistence type="predicted"/>
<dbReference type="RefSeq" id="WP_064775779.1">
    <property type="nucleotide sequence ID" value="NZ_LYUD01000002.1"/>
</dbReference>
<protein>
    <submittedName>
        <fullName evidence="2">5-methylcytosine-specific restriction enzyme</fullName>
        <ecNumber evidence="2">3.1.21.-</ecNumber>
    </submittedName>
</protein>
<dbReference type="AlphaFoldDB" id="A0A1A0DQ21"/>
<dbReference type="GO" id="GO:0008270">
    <property type="term" value="F:zinc ion binding"/>
    <property type="evidence" value="ECO:0007669"/>
    <property type="project" value="InterPro"/>
</dbReference>
<accession>A0A1A0DQ21</accession>
<evidence type="ECO:0000313" key="2">
    <source>
        <dbReference type="EMBL" id="OAZ76777.1"/>
    </source>
</evidence>
<dbReference type="Pfam" id="PF01844">
    <property type="entry name" value="HNH"/>
    <property type="match status" value="1"/>
</dbReference>
<evidence type="ECO:0000259" key="1">
    <source>
        <dbReference type="SMART" id="SM00507"/>
    </source>
</evidence>
<dbReference type="PATRIC" id="fig|438.15.peg.176"/>
<dbReference type="SMART" id="SM00507">
    <property type="entry name" value="HNHc"/>
    <property type="match status" value="1"/>
</dbReference>
<organism evidence="2 3">
    <name type="scientific">Acetobacter pasteurianus</name>
    <name type="common">Acetobacter turbidans</name>
    <dbReference type="NCBI Taxonomy" id="438"/>
    <lineage>
        <taxon>Bacteria</taxon>
        <taxon>Pseudomonadati</taxon>
        <taxon>Pseudomonadota</taxon>
        <taxon>Alphaproteobacteria</taxon>
        <taxon>Acetobacterales</taxon>
        <taxon>Acetobacteraceae</taxon>
        <taxon>Acetobacter</taxon>
    </lineage>
</organism>
<feature type="domain" description="HNH nuclease" evidence="1">
    <location>
        <begin position="274"/>
        <end position="333"/>
    </location>
</feature>
<name>A0A1A0DQ21_ACEPA</name>